<dbReference type="KEGG" id="cmc:CMN_00480"/>
<dbReference type="RefSeq" id="WP_015489249.1">
    <property type="nucleotide sequence ID" value="NC_020891.1"/>
</dbReference>
<organism evidence="2 3">
    <name type="scientific">Clavibacter nebraskensis NCPPB 2581</name>
    <dbReference type="NCBI Taxonomy" id="1097677"/>
    <lineage>
        <taxon>Bacteria</taxon>
        <taxon>Bacillati</taxon>
        <taxon>Actinomycetota</taxon>
        <taxon>Actinomycetes</taxon>
        <taxon>Micrococcales</taxon>
        <taxon>Microbacteriaceae</taxon>
        <taxon>Clavibacter</taxon>
    </lineage>
</organism>
<keyword evidence="1" id="KW-1133">Transmembrane helix</keyword>
<dbReference type="Proteomes" id="UP000012170">
    <property type="component" value="Chromosome"/>
</dbReference>
<evidence type="ECO:0000313" key="2">
    <source>
        <dbReference type="EMBL" id="CCE74444.1"/>
    </source>
</evidence>
<dbReference type="AlphaFoldDB" id="A0AAI9EJC5"/>
<name>A0AAI9EJC5_9MICO</name>
<feature type="transmembrane region" description="Helical" evidence="1">
    <location>
        <begin position="46"/>
        <end position="67"/>
    </location>
</feature>
<reference evidence="3" key="2">
    <citation type="submission" date="2013-04" db="EMBL/GenBank/DDBJ databases">
        <title>The genome sequence of the maize-pathogen Clavibacter michiganensis subsp. nebraskensis.</title>
        <authorList>
            <person name="Gartemann K.H."/>
            <person name="Blom J."/>
            <person name="Dreiseikelmann B."/>
            <person name="Fluegel M."/>
            <person name="Jaenicke S."/>
            <person name="Linke B."/>
            <person name="Sczcepanowski R."/>
            <person name="Wittmann J."/>
            <person name="Goesmann A."/>
            <person name="Puehler A."/>
            <person name="Eichenlaub R."/>
            <person name="Rueckert C."/>
        </authorList>
    </citation>
    <scope>NUCLEOTIDE SEQUENCE [LARGE SCALE GENOMIC DNA]</scope>
    <source>
        <strain evidence="3">NCPPB 2581</strain>
    </source>
</reference>
<proteinExistence type="predicted"/>
<dbReference type="EMBL" id="HE614873">
    <property type="protein sequence ID" value="CCE74444.1"/>
    <property type="molecule type" value="Genomic_DNA"/>
</dbReference>
<keyword evidence="1" id="KW-0472">Membrane</keyword>
<keyword evidence="1" id="KW-0812">Transmembrane</keyword>
<evidence type="ECO:0000256" key="1">
    <source>
        <dbReference type="SAM" id="Phobius"/>
    </source>
</evidence>
<sequence length="90" mass="9297">MKMSALVRSEHAFESDVAELEAALALPSFSPALLDEDAEAAVEADWGIVAAVAALLGLAIAVVAYICSVCEARSFDACRDAVVNYFGGGC</sequence>
<gene>
    <name evidence="2" type="ORF">CMN_00480</name>
</gene>
<protein>
    <submittedName>
        <fullName evidence="2">Uncharacterized protein</fullName>
    </submittedName>
</protein>
<dbReference type="GeneID" id="92982307"/>
<evidence type="ECO:0000313" key="3">
    <source>
        <dbReference type="Proteomes" id="UP000012170"/>
    </source>
</evidence>
<accession>A0AAI9EJC5</accession>
<reference evidence="2 3" key="1">
    <citation type="submission" date="2011-11" db="EMBL/GenBank/DDBJ databases">
        <authorList>
            <person name="Gartemann K."/>
        </authorList>
    </citation>
    <scope>NUCLEOTIDE SEQUENCE [LARGE SCALE GENOMIC DNA]</scope>
    <source>
        <strain evidence="3">NCPPB 2581</strain>
    </source>
</reference>